<dbReference type="Gene3D" id="6.10.140.180">
    <property type="match status" value="1"/>
</dbReference>
<comment type="caution">
    <text evidence="2">The sequence shown here is derived from an EMBL/GenBank/DDBJ whole genome shotgun (WGS) entry which is preliminary data.</text>
</comment>
<dbReference type="SUPFAM" id="SSF46785">
    <property type="entry name" value="Winged helix' DNA-binding domain"/>
    <property type="match status" value="1"/>
</dbReference>
<name>A0A8H3TP55_9TREE</name>
<dbReference type="GO" id="GO:0043328">
    <property type="term" value="P:protein transport to vacuole involved in ubiquitin-dependent protein catabolic process via the multivesicular body sorting pathway"/>
    <property type="evidence" value="ECO:0007669"/>
    <property type="project" value="TreeGrafter"/>
</dbReference>
<sequence>MRRGAGLSGLDRHTSTAASYTTLSSALTSQQLAALRTQLDAFRRHLVAFAGAHRADIRADPRLRHEFQKMCAAIGIDPLAIGATGPSGASAGGKWLDAARGLVGGDILGMSDWQHELAVQIVDVCASTRDLNGGMISMQELVRRVQQLRTVSVGNDDDKTIPAAAAAAATQITPEDVVRSVKLLQPLHSGYQIHTIPSSTELYIRSVPAELDTDTITLLSLASSSTSGGNGHLGELDVVAATGWTDVRTRAAFEKVVMRDGIAWVDEQAAPGGQGMEIWVPSACKWE</sequence>
<dbReference type="Pfam" id="PF04157">
    <property type="entry name" value="EAP30"/>
    <property type="match status" value="1"/>
</dbReference>
<proteinExistence type="inferred from homology"/>
<protein>
    <recommendedName>
        <fullName evidence="4">Winged helix DNA-binding domain-containing protein</fullName>
    </recommendedName>
</protein>
<evidence type="ECO:0000313" key="2">
    <source>
        <dbReference type="EMBL" id="GHJ84351.1"/>
    </source>
</evidence>
<dbReference type="PANTHER" id="PTHR12806">
    <property type="entry name" value="EAP30 SUBUNIT OF ELL COMPLEX"/>
    <property type="match status" value="1"/>
</dbReference>
<dbReference type="InterPro" id="IPR036388">
    <property type="entry name" value="WH-like_DNA-bd_sf"/>
</dbReference>
<dbReference type="PANTHER" id="PTHR12806:SF0">
    <property type="entry name" value="VACUOLAR-SORTING PROTEIN SNF8"/>
    <property type="match status" value="1"/>
</dbReference>
<comment type="similarity">
    <text evidence="1">Belongs to the SNF8 family.</text>
</comment>
<dbReference type="GO" id="GO:0000814">
    <property type="term" value="C:ESCRT II complex"/>
    <property type="evidence" value="ECO:0007669"/>
    <property type="project" value="InterPro"/>
</dbReference>
<reference evidence="2" key="1">
    <citation type="submission" date="2020-07" db="EMBL/GenBank/DDBJ databases">
        <title>Draft Genome Sequence of a Deep-Sea Yeast, Naganishia (Cryptococcus) liquefaciens strain N6.</title>
        <authorList>
            <person name="Han Y.W."/>
            <person name="Kajitani R."/>
            <person name="Morimoto H."/>
            <person name="Parhat M."/>
            <person name="Tsubouchi H."/>
            <person name="Bakenova O."/>
            <person name="Ogata M."/>
            <person name="Argunhan B."/>
            <person name="Aoki R."/>
            <person name="Kajiwara S."/>
            <person name="Itoh T."/>
            <person name="Iwasaki H."/>
        </authorList>
    </citation>
    <scope>NUCLEOTIDE SEQUENCE</scope>
    <source>
        <strain evidence="2">N6</strain>
    </source>
</reference>
<evidence type="ECO:0000313" key="3">
    <source>
        <dbReference type="Proteomes" id="UP000620104"/>
    </source>
</evidence>
<evidence type="ECO:0000256" key="1">
    <source>
        <dbReference type="ARBA" id="ARBA00009834"/>
    </source>
</evidence>
<dbReference type="InterPro" id="IPR040608">
    <property type="entry name" value="Snf8/Vps36"/>
</dbReference>
<keyword evidence="3" id="KW-1185">Reference proteome</keyword>
<dbReference type="OrthoDB" id="283883at2759"/>
<dbReference type="InterPro" id="IPR036390">
    <property type="entry name" value="WH_DNA-bd_sf"/>
</dbReference>
<dbReference type="InterPro" id="IPR016689">
    <property type="entry name" value="ESCRT-2_cplx_Snf8"/>
</dbReference>
<gene>
    <name evidence="2" type="ORF">NliqN6_0753</name>
</gene>
<dbReference type="AlphaFoldDB" id="A0A8H3TP55"/>
<dbReference type="Gene3D" id="1.10.10.10">
    <property type="entry name" value="Winged helix-like DNA-binding domain superfamily/Winged helix DNA-binding domain"/>
    <property type="match status" value="2"/>
</dbReference>
<dbReference type="EMBL" id="BLZA01000007">
    <property type="protein sequence ID" value="GHJ84351.1"/>
    <property type="molecule type" value="Genomic_DNA"/>
</dbReference>
<accession>A0A8H3TP55</accession>
<organism evidence="2 3">
    <name type="scientific">Naganishia liquefaciens</name>
    <dbReference type="NCBI Taxonomy" id="104408"/>
    <lineage>
        <taxon>Eukaryota</taxon>
        <taxon>Fungi</taxon>
        <taxon>Dikarya</taxon>
        <taxon>Basidiomycota</taxon>
        <taxon>Agaricomycotina</taxon>
        <taxon>Tremellomycetes</taxon>
        <taxon>Filobasidiales</taxon>
        <taxon>Filobasidiaceae</taxon>
        <taxon>Naganishia</taxon>
    </lineage>
</organism>
<dbReference type="Proteomes" id="UP000620104">
    <property type="component" value="Unassembled WGS sequence"/>
</dbReference>
<evidence type="ECO:0008006" key="4">
    <source>
        <dbReference type="Google" id="ProtNLM"/>
    </source>
</evidence>